<evidence type="ECO:0000313" key="3">
    <source>
        <dbReference type="Proteomes" id="UP000294881"/>
    </source>
</evidence>
<dbReference type="Proteomes" id="UP000294881">
    <property type="component" value="Unassembled WGS sequence"/>
</dbReference>
<dbReference type="EMBL" id="SLWL01000009">
    <property type="protein sequence ID" value="TCO12381.1"/>
    <property type="molecule type" value="Genomic_DNA"/>
</dbReference>
<keyword evidence="3" id="KW-1185">Reference proteome</keyword>
<name>A0A4R2GQZ9_9HYPH</name>
<evidence type="ECO:0000256" key="1">
    <source>
        <dbReference type="SAM" id="SignalP"/>
    </source>
</evidence>
<accession>A0A4R2GQZ9</accession>
<dbReference type="AlphaFoldDB" id="A0A4R2GQZ9"/>
<dbReference type="RefSeq" id="WP_376884539.1">
    <property type="nucleotide sequence ID" value="NZ_JBHUNN010000002.1"/>
</dbReference>
<feature type="signal peptide" evidence="1">
    <location>
        <begin position="1"/>
        <end position="32"/>
    </location>
</feature>
<gene>
    <name evidence="2" type="ORF">EV666_10927</name>
</gene>
<sequence length="213" mass="22926">MKGNGVISVLARCLAGLTTLAAALLGSPAARAFALPAATPARASGLWLIDENIPPSARGPAVRTRKVWRVCLDRKADRALHELDVREDRARVAVDGLRCDDPVYALTDRTLTSTMRCRGALPAAGADITTTLTRMTHFASNQEARSETVMDGGGHGRGRMVSTMRRTGPCPGSMKPGARLLLHWTVNGEETLKGQVRGNIFRQAGEHRRLTAH</sequence>
<feature type="chain" id="PRO_5020691573" evidence="1">
    <location>
        <begin position="33"/>
        <end position="213"/>
    </location>
</feature>
<keyword evidence="1" id="KW-0732">Signal</keyword>
<protein>
    <submittedName>
        <fullName evidence="2">Uncharacterized protein</fullName>
    </submittedName>
</protein>
<evidence type="ECO:0000313" key="2">
    <source>
        <dbReference type="EMBL" id="TCO12381.1"/>
    </source>
</evidence>
<comment type="caution">
    <text evidence="2">The sequence shown here is derived from an EMBL/GenBank/DDBJ whole genome shotgun (WGS) entry which is preliminary data.</text>
</comment>
<proteinExistence type="predicted"/>
<reference evidence="2 3" key="1">
    <citation type="submission" date="2019-03" db="EMBL/GenBank/DDBJ databases">
        <title>Genomic Encyclopedia of Type Strains, Phase IV (KMG-IV): sequencing the most valuable type-strain genomes for metagenomic binning, comparative biology and taxonomic classification.</title>
        <authorList>
            <person name="Goeker M."/>
        </authorList>
    </citation>
    <scope>NUCLEOTIDE SEQUENCE [LARGE SCALE GENOMIC DNA]</scope>
    <source>
        <strain evidence="2 3">DSM 22958</strain>
    </source>
</reference>
<organism evidence="2 3">
    <name type="scientific">Camelimonas lactis</name>
    <dbReference type="NCBI Taxonomy" id="659006"/>
    <lineage>
        <taxon>Bacteria</taxon>
        <taxon>Pseudomonadati</taxon>
        <taxon>Pseudomonadota</taxon>
        <taxon>Alphaproteobacteria</taxon>
        <taxon>Hyphomicrobiales</taxon>
        <taxon>Chelatococcaceae</taxon>
        <taxon>Camelimonas</taxon>
    </lineage>
</organism>